<proteinExistence type="predicted"/>
<dbReference type="InterPro" id="IPR036770">
    <property type="entry name" value="Ankyrin_rpt-contain_sf"/>
</dbReference>
<feature type="repeat" description="ANK" evidence="3">
    <location>
        <begin position="55"/>
        <end position="87"/>
    </location>
</feature>
<dbReference type="Pfam" id="PF12796">
    <property type="entry name" value="Ank_2"/>
    <property type="match status" value="1"/>
</dbReference>
<evidence type="ECO:0000256" key="2">
    <source>
        <dbReference type="ARBA" id="ARBA00023043"/>
    </source>
</evidence>
<protein>
    <submittedName>
        <fullName evidence="5">ANKRD50 protein</fullName>
    </submittedName>
</protein>
<dbReference type="PANTHER" id="PTHR24123:SF33">
    <property type="entry name" value="PROTEIN HOS4"/>
    <property type="match status" value="1"/>
</dbReference>
<dbReference type="PROSITE" id="PS50297">
    <property type="entry name" value="ANK_REP_REGION"/>
    <property type="match status" value="1"/>
</dbReference>
<gene>
    <name evidence="5" type="primary">ANKRD50</name>
    <name evidence="5" type="ORF">SPIL2461_LOCUS5312</name>
</gene>
<reference evidence="5" key="1">
    <citation type="submission" date="2021-02" db="EMBL/GenBank/DDBJ databases">
        <authorList>
            <person name="Dougan E. K."/>
            <person name="Rhodes N."/>
            <person name="Thang M."/>
            <person name="Chan C."/>
        </authorList>
    </citation>
    <scope>NUCLEOTIDE SEQUENCE</scope>
</reference>
<evidence type="ECO:0000256" key="3">
    <source>
        <dbReference type="PROSITE-ProRule" id="PRU00023"/>
    </source>
</evidence>
<feature type="transmembrane region" description="Helical" evidence="4">
    <location>
        <begin position="21"/>
        <end position="39"/>
    </location>
</feature>
<name>A0A812MHE3_SYMPI</name>
<dbReference type="Gene3D" id="1.25.40.20">
    <property type="entry name" value="Ankyrin repeat-containing domain"/>
    <property type="match status" value="1"/>
</dbReference>
<keyword evidence="2 3" id="KW-0040">ANK repeat</keyword>
<sequence length="110" mass="11252">MECSTKKAKHSRKARTEIVTSVLCAAAALGSVDIVGMLLDSGAAINNGMTTDGVLTGTPLSVACENGHMDVVRLLLDGRADVSSCSPAQAAGKNNHDGIVELVSGFHLDS</sequence>
<dbReference type="PROSITE" id="PS50088">
    <property type="entry name" value="ANK_REPEAT"/>
    <property type="match status" value="1"/>
</dbReference>
<keyword evidence="4" id="KW-0472">Membrane</keyword>
<dbReference type="EMBL" id="CAJNIZ010007457">
    <property type="protein sequence ID" value="CAE7258111.1"/>
    <property type="molecule type" value="Genomic_DNA"/>
</dbReference>
<dbReference type="InterPro" id="IPR051165">
    <property type="entry name" value="Multifunctional_ANK_Repeat"/>
</dbReference>
<keyword evidence="4" id="KW-0812">Transmembrane</keyword>
<dbReference type="SMART" id="SM00248">
    <property type="entry name" value="ANK"/>
    <property type="match status" value="2"/>
</dbReference>
<dbReference type="AlphaFoldDB" id="A0A812MHE3"/>
<keyword evidence="4" id="KW-1133">Transmembrane helix</keyword>
<dbReference type="SUPFAM" id="SSF48403">
    <property type="entry name" value="Ankyrin repeat"/>
    <property type="match status" value="1"/>
</dbReference>
<evidence type="ECO:0000256" key="4">
    <source>
        <dbReference type="SAM" id="Phobius"/>
    </source>
</evidence>
<evidence type="ECO:0000313" key="5">
    <source>
        <dbReference type="EMBL" id="CAE7258111.1"/>
    </source>
</evidence>
<comment type="caution">
    <text evidence="5">The sequence shown here is derived from an EMBL/GenBank/DDBJ whole genome shotgun (WGS) entry which is preliminary data.</text>
</comment>
<evidence type="ECO:0000313" key="6">
    <source>
        <dbReference type="Proteomes" id="UP000649617"/>
    </source>
</evidence>
<dbReference type="PANTHER" id="PTHR24123">
    <property type="entry name" value="ANKYRIN REPEAT-CONTAINING"/>
    <property type="match status" value="1"/>
</dbReference>
<organism evidence="5 6">
    <name type="scientific">Symbiodinium pilosum</name>
    <name type="common">Dinoflagellate</name>
    <dbReference type="NCBI Taxonomy" id="2952"/>
    <lineage>
        <taxon>Eukaryota</taxon>
        <taxon>Sar</taxon>
        <taxon>Alveolata</taxon>
        <taxon>Dinophyceae</taxon>
        <taxon>Suessiales</taxon>
        <taxon>Symbiodiniaceae</taxon>
        <taxon>Symbiodinium</taxon>
    </lineage>
</organism>
<evidence type="ECO:0000256" key="1">
    <source>
        <dbReference type="ARBA" id="ARBA00022737"/>
    </source>
</evidence>
<keyword evidence="6" id="KW-1185">Reference proteome</keyword>
<keyword evidence="1" id="KW-0677">Repeat</keyword>
<dbReference type="OrthoDB" id="539213at2759"/>
<dbReference type="InterPro" id="IPR002110">
    <property type="entry name" value="Ankyrin_rpt"/>
</dbReference>
<dbReference type="Proteomes" id="UP000649617">
    <property type="component" value="Unassembled WGS sequence"/>
</dbReference>
<accession>A0A812MHE3</accession>